<keyword evidence="3" id="KW-1185">Reference proteome</keyword>
<feature type="transmembrane region" description="Helical" evidence="1">
    <location>
        <begin position="81"/>
        <end position="102"/>
    </location>
</feature>
<evidence type="ECO:0008006" key="4">
    <source>
        <dbReference type="Google" id="ProtNLM"/>
    </source>
</evidence>
<accession>A0A370GG34</accession>
<keyword evidence="1" id="KW-1133">Transmembrane helix</keyword>
<feature type="transmembrane region" description="Helical" evidence="1">
    <location>
        <begin position="184"/>
        <end position="203"/>
    </location>
</feature>
<dbReference type="Proteomes" id="UP000255326">
    <property type="component" value="Unassembled WGS sequence"/>
</dbReference>
<comment type="caution">
    <text evidence="2">The sequence shown here is derived from an EMBL/GenBank/DDBJ whole genome shotgun (WGS) entry which is preliminary data.</text>
</comment>
<dbReference type="AlphaFoldDB" id="A0A370GG34"/>
<dbReference type="OrthoDB" id="1911369at2"/>
<proteinExistence type="predicted"/>
<organism evidence="2 3">
    <name type="scientific">Falsibacillus pallidus</name>
    <dbReference type="NCBI Taxonomy" id="493781"/>
    <lineage>
        <taxon>Bacteria</taxon>
        <taxon>Bacillati</taxon>
        <taxon>Bacillota</taxon>
        <taxon>Bacilli</taxon>
        <taxon>Bacillales</taxon>
        <taxon>Bacillaceae</taxon>
        <taxon>Falsibacillus</taxon>
    </lineage>
</organism>
<feature type="transmembrane region" description="Helical" evidence="1">
    <location>
        <begin position="123"/>
        <end position="144"/>
    </location>
</feature>
<dbReference type="RefSeq" id="WP_114746021.1">
    <property type="nucleotide sequence ID" value="NZ_QQAY01000008.1"/>
</dbReference>
<reference evidence="2 3" key="1">
    <citation type="submission" date="2018-07" db="EMBL/GenBank/DDBJ databases">
        <title>Genomic Encyclopedia of Type Strains, Phase IV (KMG-IV): sequencing the most valuable type-strain genomes for metagenomic binning, comparative biology and taxonomic classification.</title>
        <authorList>
            <person name="Goeker M."/>
        </authorList>
    </citation>
    <scope>NUCLEOTIDE SEQUENCE [LARGE SCALE GENOMIC DNA]</scope>
    <source>
        <strain evidence="2 3">DSM 25281</strain>
    </source>
</reference>
<keyword evidence="1" id="KW-0812">Transmembrane</keyword>
<sequence length="248" mass="28438">MRRQKFHIPMPDDETVKNEVRSITRLGLKQKEPFFPYMLRIGKVLGFKYLFTNTRDGMLLTISTLIAVIFFLNTISDAPDIYGAVFLISPLLFMSLSLYELYMKKQNATFEVEMTAKYNLYQISAFRMLHFSILSIAGNTISFLPVVWKDSSLEFFTLFMISTTSLFIFAIVFLFVYTKKRSGLTANLIGMGWILANIGLRLINANGYNHFLMSLPAILYGIVLIGSVIIYLYYLSKLIRMNVQEGAL</sequence>
<keyword evidence="1" id="KW-0472">Membrane</keyword>
<dbReference type="EMBL" id="QQAY01000008">
    <property type="protein sequence ID" value="RDI41354.1"/>
    <property type="molecule type" value="Genomic_DNA"/>
</dbReference>
<feature type="transmembrane region" description="Helical" evidence="1">
    <location>
        <begin position="57"/>
        <end position="75"/>
    </location>
</feature>
<evidence type="ECO:0000313" key="3">
    <source>
        <dbReference type="Proteomes" id="UP000255326"/>
    </source>
</evidence>
<evidence type="ECO:0000313" key="2">
    <source>
        <dbReference type="EMBL" id="RDI41354.1"/>
    </source>
</evidence>
<feature type="transmembrane region" description="Helical" evidence="1">
    <location>
        <begin position="156"/>
        <end position="177"/>
    </location>
</feature>
<feature type="transmembrane region" description="Helical" evidence="1">
    <location>
        <begin position="215"/>
        <end position="234"/>
    </location>
</feature>
<name>A0A370GG34_9BACI</name>
<gene>
    <name evidence="2" type="ORF">DFR59_1084</name>
</gene>
<evidence type="ECO:0000256" key="1">
    <source>
        <dbReference type="SAM" id="Phobius"/>
    </source>
</evidence>
<protein>
    <recommendedName>
        <fullName evidence="4">ABC-2 family transporter</fullName>
    </recommendedName>
</protein>